<comment type="caution">
    <text evidence="2">The sequence shown here is derived from an EMBL/GenBank/DDBJ whole genome shotgun (WGS) entry which is preliminary data.</text>
</comment>
<gene>
    <name evidence="2" type="ORF">FB388_7873</name>
</gene>
<feature type="transmembrane region" description="Helical" evidence="1">
    <location>
        <begin position="12"/>
        <end position="34"/>
    </location>
</feature>
<dbReference type="OrthoDB" id="3691511at2"/>
<feature type="transmembrane region" description="Helical" evidence="1">
    <location>
        <begin position="40"/>
        <end position="65"/>
    </location>
</feature>
<feature type="transmembrane region" description="Helical" evidence="1">
    <location>
        <begin position="110"/>
        <end position="131"/>
    </location>
</feature>
<keyword evidence="3" id="KW-1185">Reference proteome</keyword>
<dbReference type="Proteomes" id="UP000319818">
    <property type="component" value="Unassembled WGS sequence"/>
</dbReference>
<evidence type="ECO:0000313" key="3">
    <source>
        <dbReference type="Proteomes" id="UP000319818"/>
    </source>
</evidence>
<keyword evidence="1" id="KW-0812">Transmembrane</keyword>
<reference evidence="2 3" key="1">
    <citation type="submission" date="2019-06" db="EMBL/GenBank/DDBJ databases">
        <title>Sequencing the genomes of 1000 actinobacteria strains.</title>
        <authorList>
            <person name="Klenk H.-P."/>
        </authorList>
    </citation>
    <scope>NUCLEOTIDE SEQUENCE [LARGE SCALE GENOMIC DNA]</scope>
    <source>
        <strain evidence="2 3">DSM 45511</strain>
    </source>
</reference>
<evidence type="ECO:0000313" key="2">
    <source>
        <dbReference type="EMBL" id="TQM36410.1"/>
    </source>
</evidence>
<protein>
    <submittedName>
        <fullName evidence="2">Uncharacterized protein</fullName>
    </submittedName>
</protein>
<organism evidence="2 3">
    <name type="scientific">Pseudonocardia cypriaca</name>
    <dbReference type="NCBI Taxonomy" id="882449"/>
    <lineage>
        <taxon>Bacteria</taxon>
        <taxon>Bacillati</taxon>
        <taxon>Actinomycetota</taxon>
        <taxon>Actinomycetes</taxon>
        <taxon>Pseudonocardiales</taxon>
        <taxon>Pseudonocardiaceae</taxon>
        <taxon>Pseudonocardia</taxon>
    </lineage>
</organism>
<accession>A0A543FRE1</accession>
<proteinExistence type="predicted"/>
<feature type="transmembrane region" description="Helical" evidence="1">
    <location>
        <begin position="72"/>
        <end position="90"/>
    </location>
</feature>
<dbReference type="AlphaFoldDB" id="A0A543FRE1"/>
<sequence length="190" mass="19834">MSVTQARQLAEVSASGAVIGVLGGAVVGGMAALVGQPVGWALTGAVTLAVPLALLGAVYGVLVGLGRAKPGMFAPAALVWFVGFPLARLLHETGTPVLLGGSPTPPDDVLTFLAYQAMVSLGFAIGFTWLYERITPAWMLHLKEHNPYAERVYARYVAHASAVWAAREQKRARRAASTGAAARGRTRPSS</sequence>
<evidence type="ECO:0000256" key="1">
    <source>
        <dbReference type="SAM" id="Phobius"/>
    </source>
</evidence>
<name>A0A543FRE1_9PSEU</name>
<dbReference type="EMBL" id="VFPH01000003">
    <property type="protein sequence ID" value="TQM36410.1"/>
    <property type="molecule type" value="Genomic_DNA"/>
</dbReference>
<keyword evidence="1" id="KW-1133">Transmembrane helix</keyword>
<keyword evidence="1" id="KW-0472">Membrane</keyword>